<evidence type="ECO:0000256" key="7">
    <source>
        <dbReference type="ARBA" id="ARBA00023157"/>
    </source>
</evidence>
<dbReference type="PRINTS" id="PR00747">
    <property type="entry name" value="GLYHDRLASE47"/>
</dbReference>
<keyword evidence="14" id="KW-1185">Reference proteome</keyword>
<sequence length="571" mass="64777">MSLLPHSWQSGSSPTPTQTAKLWEERQQRVKKAFVHAYNGYEKYAAPMDELKPLSNVGLNNFNGWGVTAFDALDTMLMMDLKDEYQRALNIVRDADFTTSQVSPVPRFVPFFETVIRYLGGLLSAYALSEDRIHLERAEDLVRSLDRVFDTPSGMPYYAVDPATGMQDGPKIGILAEIATLQLEYTYLAKLTGKMEHFNRSQAIMNTFASADLKETNGMFPIRWNITSGQPFNYHLSVGAQADSAHEYLLKLYLLTGKTDKASLEMYIRATTSIIMHLLYLSPERNLLYVTDTDNTIFDSAARPSHIFEHLSCFLPGLLALGAHTLPLDNLDDLGIDLDKLGNEKMFGYAGKGYKTLKGYNLKELHMWAAEGLANTCWVTYADQPTGLGPDEISIIAWKGAPPENKSYLWIDAVDRWKRSGGRGTIPGLADPVPVIYSEEERLSSKKTERDYVLRKAGYLLRPETVESLYLLWRITGDEKWRQRGWGIFEAIERETKTMSGYASLSAVYTTPGIRIDSMPSYFLAETLKYLYLLCTDKDVYPLDKWVFNTEAHPFPIFSWTEAERTQFKLE</sequence>
<dbReference type="GO" id="GO:0016020">
    <property type="term" value="C:membrane"/>
    <property type="evidence" value="ECO:0007669"/>
    <property type="project" value="InterPro"/>
</dbReference>
<dbReference type="PANTHER" id="PTHR11742">
    <property type="entry name" value="MANNOSYL-OLIGOSACCHARIDE ALPHA-1,2-MANNOSIDASE-RELATED"/>
    <property type="match status" value="1"/>
</dbReference>
<dbReference type="GO" id="GO:0036503">
    <property type="term" value="P:ERAD pathway"/>
    <property type="evidence" value="ECO:0007669"/>
    <property type="project" value="UniProtKB-ARBA"/>
</dbReference>
<accession>A0A0C3CKF0</accession>
<evidence type="ECO:0000256" key="2">
    <source>
        <dbReference type="ARBA" id="ARBA00004922"/>
    </source>
</evidence>
<dbReference type="GO" id="GO:0005509">
    <property type="term" value="F:calcium ion binding"/>
    <property type="evidence" value="ECO:0007669"/>
    <property type="project" value="InterPro"/>
</dbReference>
<evidence type="ECO:0000256" key="1">
    <source>
        <dbReference type="ARBA" id="ARBA00001913"/>
    </source>
</evidence>
<dbReference type="STRING" id="686832.A0A0C3CKF0"/>
<comment type="catalytic activity">
    <reaction evidence="8">
        <text>N(4)-(alpha-D-Man-(1-&gt;2)-alpha-D-Man-(1-&gt;2)-alpha-D-Man-(1-&gt;3)-[alpha-D-Man-(1-&gt;3)-[alpha-D-Man-(1-&gt;2)-alpha-D-Man-(1-&gt;6)]-alpha-D-Man-(1-&gt;6)]-beta-D-Man-(1-&gt;4)-beta-D-GlcNAc-(1-&gt;4)-beta-D-GlcNAc)-L-asparaginyl-[protein] (N-glucan mannose isomer 8A1,2,3B1,3) + 3 H2O = N(4)-(alpha-D-Man-(1-&gt;3)-[alpha-D-Man-(1-&gt;3)-[alpha-D-Man-(1-&gt;6)]-alpha-D-Man-(1-&gt;6)]-beta-D-Man-(1-&gt;4)-beta-D-GlcNAc-(1-&gt;4)-beta-D-GlcNAc)-L-asparaginyl-[protein] (N-glucan mannose isomer 5A1,2) + 3 beta-D-mannose</text>
        <dbReference type="Rhea" id="RHEA:56028"/>
        <dbReference type="Rhea" id="RHEA-COMP:14358"/>
        <dbReference type="Rhea" id="RHEA-COMP:14367"/>
        <dbReference type="ChEBI" id="CHEBI:15377"/>
        <dbReference type="ChEBI" id="CHEBI:28563"/>
        <dbReference type="ChEBI" id="CHEBI:59087"/>
        <dbReference type="ChEBI" id="CHEBI:60628"/>
        <dbReference type="EC" id="3.2.1.113"/>
    </reaction>
</comment>
<dbReference type="PANTHER" id="PTHR11742:SF55">
    <property type="entry name" value="ENDOPLASMIC RETICULUM MANNOSYL-OLIGOSACCHARIDE 1,2-ALPHA-MANNOSIDASE"/>
    <property type="match status" value="1"/>
</dbReference>
<name>A0A0C3CKF0_HEBCY</name>
<evidence type="ECO:0000313" key="13">
    <source>
        <dbReference type="EMBL" id="KIM44579.1"/>
    </source>
</evidence>
<feature type="binding site" evidence="10">
    <location>
        <position position="550"/>
    </location>
    <ligand>
        <name>Ca(2+)</name>
        <dbReference type="ChEBI" id="CHEBI:29108"/>
    </ligand>
</feature>
<dbReference type="OrthoDB" id="8118055at2759"/>
<reference evidence="13 14" key="1">
    <citation type="submission" date="2014-04" db="EMBL/GenBank/DDBJ databases">
        <authorList>
            <consortium name="DOE Joint Genome Institute"/>
            <person name="Kuo A."/>
            <person name="Gay G."/>
            <person name="Dore J."/>
            <person name="Kohler A."/>
            <person name="Nagy L.G."/>
            <person name="Floudas D."/>
            <person name="Copeland A."/>
            <person name="Barry K.W."/>
            <person name="Cichocki N."/>
            <person name="Veneault-Fourrey C."/>
            <person name="LaButti K."/>
            <person name="Lindquist E.A."/>
            <person name="Lipzen A."/>
            <person name="Lundell T."/>
            <person name="Morin E."/>
            <person name="Murat C."/>
            <person name="Sun H."/>
            <person name="Tunlid A."/>
            <person name="Henrissat B."/>
            <person name="Grigoriev I.V."/>
            <person name="Hibbett D.S."/>
            <person name="Martin F."/>
            <person name="Nordberg H.P."/>
            <person name="Cantor M.N."/>
            <person name="Hua S.X."/>
        </authorList>
    </citation>
    <scope>NUCLEOTIDE SEQUENCE [LARGE SCALE GENOMIC DNA]</scope>
    <source>
        <strain evidence="14">h7</strain>
    </source>
</reference>
<dbReference type="GO" id="GO:0005975">
    <property type="term" value="P:carbohydrate metabolic process"/>
    <property type="evidence" value="ECO:0007669"/>
    <property type="project" value="InterPro"/>
</dbReference>
<evidence type="ECO:0000256" key="4">
    <source>
        <dbReference type="ARBA" id="ARBA00022723"/>
    </source>
</evidence>
<dbReference type="Gene3D" id="1.50.10.10">
    <property type="match status" value="1"/>
</dbReference>
<keyword evidence="7 11" id="KW-1015">Disulfide bond</keyword>
<evidence type="ECO:0000256" key="9">
    <source>
        <dbReference type="ARBA" id="ARBA00048605"/>
    </source>
</evidence>
<dbReference type="SUPFAM" id="SSF48225">
    <property type="entry name" value="Seven-hairpin glycosidases"/>
    <property type="match status" value="1"/>
</dbReference>
<evidence type="ECO:0000256" key="5">
    <source>
        <dbReference type="ARBA" id="ARBA00022801"/>
    </source>
</evidence>
<keyword evidence="12" id="KW-0326">Glycosidase</keyword>
<comment type="similarity">
    <text evidence="3 12">Belongs to the glycosyl hydrolase 47 family.</text>
</comment>
<evidence type="ECO:0000256" key="12">
    <source>
        <dbReference type="RuleBase" id="RU361193"/>
    </source>
</evidence>
<evidence type="ECO:0000256" key="6">
    <source>
        <dbReference type="ARBA" id="ARBA00022837"/>
    </source>
</evidence>
<dbReference type="GO" id="GO:0005783">
    <property type="term" value="C:endoplasmic reticulum"/>
    <property type="evidence" value="ECO:0007669"/>
    <property type="project" value="TreeGrafter"/>
</dbReference>
<keyword evidence="6 10" id="KW-0106">Calcium</keyword>
<dbReference type="AlphaFoldDB" id="A0A0C3CKF0"/>
<protein>
    <recommendedName>
        <fullName evidence="12">alpha-1,2-Mannosidase</fullName>
        <ecNumber evidence="12">3.2.1.-</ecNumber>
    </recommendedName>
</protein>
<comment type="cofactor">
    <cofactor evidence="1 10">
        <name>Ca(2+)</name>
        <dbReference type="ChEBI" id="CHEBI:29108"/>
    </cofactor>
</comment>
<evidence type="ECO:0000256" key="8">
    <source>
        <dbReference type="ARBA" id="ARBA00047669"/>
    </source>
</evidence>
<keyword evidence="5 12" id="KW-0378">Hydrolase</keyword>
<dbReference type="InterPro" id="IPR036026">
    <property type="entry name" value="Seven-hairpin_glycosidases"/>
</dbReference>
<proteinExistence type="inferred from homology"/>
<gene>
    <name evidence="13" type="ORF">M413DRAFT_67639</name>
</gene>
<dbReference type="GO" id="GO:0004571">
    <property type="term" value="F:mannosyl-oligosaccharide 1,2-alpha-mannosidase activity"/>
    <property type="evidence" value="ECO:0007669"/>
    <property type="project" value="UniProtKB-EC"/>
</dbReference>
<dbReference type="EC" id="3.2.1.-" evidence="12"/>
<evidence type="ECO:0000256" key="3">
    <source>
        <dbReference type="ARBA" id="ARBA00007658"/>
    </source>
</evidence>
<reference evidence="14" key="2">
    <citation type="submission" date="2015-01" db="EMBL/GenBank/DDBJ databases">
        <title>Evolutionary Origins and Diversification of the Mycorrhizal Mutualists.</title>
        <authorList>
            <consortium name="DOE Joint Genome Institute"/>
            <consortium name="Mycorrhizal Genomics Consortium"/>
            <person name="Kohler A."/>
            <person name="Kuo A."/>
            <person name="Nagy L.G."/>
            <person name="Floudas D."/>
            <person name="Copeland A."/>
            <person name="Barry K.W."/>
            <person name="Cichocki N."/>
            <person name="Veneault-Fourrey C."/>
            <person name="LaButti K."/>
            <person name="Lindquist E.A."/>
            <person name="Lipzen A."/>
            <person name="Lundell T."/>
            <person name="Morin E."/>
            <person name="Murat C."/>
            <person name="Riley R."/>
            <person name="Ohm R."/>
            <person name="Sun H."/>
            <person name="Tunlid A."/>
            <person name="Henrissat B."/>
            <person name="Grigoriev I.V."/>
            <person name="Hibbett D.S."/>
            <person name="Martin F."/>
        </authorList>
    </citation>
    <scope>NUCLEOTIDE SEQUENCE [LARGE SCALE GENOMIC DNA]</scope>
    <source>
        <strain evidence="14">h7</strain>
    </source>
</reference>
<dbReference type="InterPro" id="IPR001382">
    <property type="entry name" value="Glyco_hydro_47"/>
</dbReference>
<comment type="catalytic activity">
    <reaction evidence="9">
        <text>N(4)-(alpha-D-Man-(1-&gt;2)-alpha-D-Man-(1-&gt;2)-alpha-D-Man-(1-&gt;3)-[alpha-D-Man-(1-&gt;2)-alpha-D-Man-(1-&gt;3)-[alpha-D-Man-(1-&gt;2)-alpha-D-Man-(1-&gt;6)]-alpha-D-Man-(1-&gt;6)]-beta-D-Man-(1-&gt;4)-beta-D-GlcNAc-(1-&gt;4)-beta-D-GlcNAc)-L-asparaginyl-[protein] (N-glucan mannose isomer 9A1,2,3B1,2,3) + 4 H2O = N(4)-(alpha-D-Man-(1-&gt;3)-[alpha-D-Man-(1-&gt;3)-[alpha-D-Man-(1-&gt;6)]-alpha-D-Man-(1-&gt;6)]-beta-D-Man-(1-&gt;4)-beta-D-GlcNAc-(1-&gt;4)-beta-D-GlcNAc)-L-asparaginyl-[protein] (N-glucan mannose isomer 5A1,2) + 4 beta-D-mannose</text>
        <dbReference type="Rhea" id="RHEA:56008"/>
        <dbReference type="Rhea" id="RHEA-COMP:14356"/>
        <dbReference type="Rhea" id="RHEA-COMP:14367"/>
        <dbReference type="ChEBI" id="CHEBI:15377"/>
        <dbReference type="ChEBI" id="CHEBI:28563"/>
        <dbReference type="ChEBI" id="CHEBI:59087"/>
        <dbReference type="ChEBI" id="CHEBI:139493"/>
        <dbReference type="EC" id="3.2.1.113"/>
    </reaction>
</comment>
<dbReference type="InterPro" id="IPR012341">
    <property type="entry name" value="6hp_glycosidase-like_sf"/>
</dbReference>
<dbReference type="EMBL" id="KN831773">
    <property type="protein sequence ID" value="KIM44579.1"/>
    <property type="molecule type" value="Genomic_DNA"/>
</dbReference>
<comment type="pathway">
    <text evidence="2">Protein modification; protein glycosylation.</text>
</comment>
<evidence type="ECO:0000256" key="10">
    <source>
        <dbReference type="PIRSR" id="PIRSR601382-2"/>
    </source>
</evidence>
<feature type="disulfide bond" evidence="11">
    <location>
        <begin position="313"/>
        <end position="377"/>
    </location>
</feature>
<evidence type="ECO:0000313" key="14">
    <source>
        <dbReference type="Proteomes" id="UP000053424"/>
    </source>
</evidence>
<keyword evidence="4 10" id="KW-0479">Metal-binding</keyword>
<dbReference type="HOGENOM" id="CLU_003818_0_2_1"/>
<evidence type="ECO:0000256" key="11">
    <source>
        <dbReference type="PIRSR" id="PIRSR601382-3"/>
    </source>
</evidence>
<dbReference type="Pfam" id="PF01532">
    <property type="entry name" value="Glyco_hydro_47"/>
    <property type="match status" value="1"/>
</dbReference>
<organism evidence="13 14">
    <name type="scientific">Hebeloma cylindrosporum</name>
    <dbReference type="NCBI Taxonomy" id="76867"/>
    <lineage>
        <taxon>Eukaryota</taxon>
        <taxon>Fungi</taxon>
        <taxon>Dikarya</taxon>
        <taxon>Basidiomycota</taxon>
        <taxon>Agaricomycotina</taxon>
        <taxon>Agaricomycetes</taxon>
        <taxon>Agaricomycetidae</taxon>
        <taxon>Agaricales</taxon>
        <taxon>Agaricineae</taxon>
        <taxon>Hymenogastraceae</taxon>
        <taxon>Hebeloma</taxon>
    </lineage>
</organism>
<dbReference type="InterPro" id="IPR050749">
    <property type="entry name" value="Glycosyl_Hydrolase_47"/>
</dbReference>
<dbReference type="Proteomes" id="UP000053424">
    <property type="component" value="Unassembled WGS sequence"/>
</dbReference>